<evidence type="ECO:0000256" key="2">
    <source>
        <dbReference type="ARBA" id="ARBA00022741"/>
    </source>
</evidence>
<dbReference type="GO" id="GO:0008654">
    <property type="term" value="P:phospholipid biosynthetic process"/>
    <property type="evidence" value="ECO:0007669"/>
    <property type="project" value="InterPro"/>
</dbReference>
<dbReference type="GO" id="GO:0016301">
    <property type="term" value="F:kinase activity"/>
    <property type="evidence" value="ECO:0007669"/>
    <property type="project" value="UniProtKB-KW"/>
</dbReference>
<accession>A0A484HRE2</accession>
<dbReference type="InterPro" id="IPR005218">
    <property type="entry name" value="Diacylglycerol/lipid_kinase"/>
</dbReference>
<protein>
    <recommendedName>
        <fullName evidence="5">DAGKc domain-containing protein</fullName>
    </recommendedName>
</protein>
<dbReference type="InterPro" id="IPR050187">
    <property type="entry name" value="Lipid_Phosphate_FormReg"/>
</dbReference>
<keyword evidence="2" id="KW-0547">Nucleotide-binding</keyword>
<name>A0A484HRE2_9BACT</name>
<dbReference type="SMART" id="SM00046">
    <property type="entry name" value="DAGKc"/>
    <property type="match status" value="1"/>
</dbReference>
<dbReference type="PROSITE" id="PS50146">
    <property type="entry name" value="DAGK"/>
    <property type="match status" value="1"/>
</dbReference>
<dbReference type="Gene3D" id="2.60.200.40">
    <property type="match status" value="1"/>
</dbReference>
<evidence type="ECO:0000259" key="5">
    <source>
        <dbReference type="PROSITE" id="PS50146"/>
    </source>
</evidence>
<dbReference type="PANTHER" id="PTHR12358:SF54">
    <property type="entry name" value="SPHINGOSINE KINASE RELATED PROTEIN"/>
    <property type="match status" value="1"/>
</dbReference>
<dbReference type="GO" id="GO:0005524">
    <property type="term" value="F:ATP binding"/>
    <property type="evidence" value="ECO:0007669"/>
    <property type="project" value="UniProtKB-KW"/>
</dbReference>
<evidence type="ECO:0000256" key="1">
    <source>
        <dbReference type="ARBA" id="ARBA00022679"/>
    </source>
</evidence>
<keyword evidence="3" id="KW-0418">Kinase</keyword>
<reference evidence="6" key="1">
    <citation type="submission" date="2019-01" db="EMBL/GenBank/DDBJ databases">
        <authorList>
            <consortium name="Genoscope - CEA"/>
            <person name="William W."/>
        </authorList>
    </citation>
    <scope>NUCLEOTIDE SEQUENCE</scope>
    <source>
        <strain evidence="6">CR-1</strain>
    </source>
</reference>
<dbReference type="PANTHER" id="PTHR12358">
    <property type="entry name" value="SPHINGOSINE KINASE"/>
    <property type="match status" value="1"/>
</dbReference>
<dbReference type="EMBL" id="CAACVI010000052">
    <property type="protein sequence ID" value="VEN75467.1"/>
    <property type="molecule type" value="Genomic_DNA"/>
</dbReference>
<dbReference type="Pfam" id="PF00781">
    <property type="entry name" value="DAGK_cat"/>
    <property type="match status" value="1"/>
</dbReference>
<dbReference type="NCBIfam" id="TIGR00147">
    <property type="entry name" value="YegS/Rv2252/BmrU family lipid kinase"/>
    <property type="match status" value="1"/>
</dbReference>
<feature type="domain" description="DAGKc" evidence="5">
    <location>
        <begin position="27"/>
        <end position="132"/>
    </location>
</feature>
<evidence type="ECO:0000256" key="4">
    <source>
        <dbReference type="ARBA" id="ARBA00022840"/>
    </source>
</evidence>
<gene>
    <name evidence="6" type="ORF">EPICR_90064</name>
</gene>
<evidence type="ECO:0000313" key="6">
    <source>
        <dbReference type="EMBL" id="VEN75467.1"/>
    </source>
</evidence>
<dbReference type="InterPro" id="IPR001206">
    <property type="entry name" value="Diacylglycerol_kinase_cat_dom"/>
</dbReference>
<dbReference type="InterPro" id="IPR045540">
    <property type="entry name" value="YegS/DAGK_C"/>
</dbReference>
<dbReference type="InterPro" id="IPR017438">
    <property type="entry name" value="ATP-NAD_kinase_N"/>
</dbReference>
<dbReference type="InterPro" id="IPR016064">
    <property type="entry name" value="NAD/diacylglycerol_kinase_sf"/>
</dbReference>
<proteinExistence type="predicted"/>
<dbReference type="AlphaFoldDB" id="A0A484HRE2"/>
<dbReference type="SUPFAM" id="SSF111331">
    <property type="entry name" value="NAD kinase/diacylglycerol kinase-like"/>
    <property type="match status" value="1"/>
</dbReference>
<keyword evidence="1" id="KW-0808">Transferase</keyword>
<dbReference type="Pfam" id="PF19279">
    <property type="entry name" value="YegS_C"/>
    <property type="match status" value="1"/>
</dbReference>
<organism evidence="6">
    <name type="scientific">uncultured Desulfobacteraceae bacterium</name>
    <dbReference type="NCBI Taxonomy" id="218296"/>
    <lineage>
        <taxon>Bacteria</taxon>
        <taxon>Pseudomonadati</taxon>
        <taxon>Thermodesulfobacteriota</taxon>
        <taxon>Desulfobacteria</taxon>
        <taxon>Desulfobacterales</taxon>
        <taxon>Desulfobacteraceae</taxon>
        <taxon>environmental samples</taxon>
    </lineage>
</organism>
<keyword evidence="4" id="KW-0067">ATP-binding</keyword>
<sequence length="295" mass="32211">MRIAIIASGLLTGKDARRQMSGVEKRLEEEKIDFDVHIARRHNHAMEIAAGLPLSEYDAVAPMGGDGTNFQVLNGLARSAGPEGPPPLAILPAGRGNSFARDLGIENMDDALSALARGRLRRVDVCRFSQGPEAYYFINLMGVGFVADVARTASRLRWLGTAGYVAGVLYRTASLSFYEMELEIDGEATLEKNCFVEICNSRYTGGDMLMAPEAEIDDGLFDVVIVRPLSRAGLLWTLPKIFKGTHGENPAARFQRAKSLKIRTEVKKALLPDGELFGSTPARVDVMPGMARYFS</sequence>
<dbReference type="Gene3D" id="3.40.50.10330">
    <property type="entry name" value="Probable inorganic polyphosphate/atp-NAD kinase, domain 1"/>
    <property type="match status" value="1"/>
</dbReference>
<evidence type="ECO:0000256" key="3">
    <source>
        <dbReference type="ARBA" id="ARBA00022777"/>
    </source>
</evidence>